<dbReference type="RefSeq" id="WP_133110001.1">
    <property type="nucleotide sequence ID" value="NZ_SMNA01000016.1"/>
</dbReference>
<accession>A0ABY2E0H9</accession>
<dbReference type="PANTHER" id="PTHR30290:SF65">
    <property type="entry name" value="MONOACYL PHOSPHATIDYLINOSITOL TETRAMANNOSIDE-BINDING PROTEIN LPQW-RELATED"/>
    <property type="match status" value="1"/>
</dbReference>
<proteinExistence type="predicted"/>
<dbReference type="Gene3D" id="3.40.190.10">
    <property type="entry name" value="Periplasmic binding protein-like II"/>
    <property type="match status" value="1"/>
</dbReference>
<dbReference type="Proteomes" id="UP000504882">
    <property type="component" value="Unassembled WGS sequence"/>
</dbReference>
<dbReference type="PROSITE" id="PS51257">
    <property type="entry name" value="PROKAR_LIPOPROTEIN"/>
    <property type="match status" value="1"/>
</dbReference>
<dbReference type="EMBL" id="SMNA01000016">
    <property type="protein sequence ID" value="TDE88561.1"/>
    <property type="molecule type" value="Genomic_DNA"/>
</dbReference>
<evidence type="ECO:0000313" key="2">
    <source>
        <dbReference type="EMBL" id="TDE88561.1"/>
    </source>
</evidence>
<sequence length="520" mass="53948">MRRSIPRLSGIVAVTLALGACSFDDGSGGGTGGDEPGGSGGDAGGHITLAEWLTIDASFALGTDDAFILTRAGCLEPLARYTESGELEPSLATEWSQVDDLTWSFTIREGVQFQDGTDLTPEAVANALTHTLESDTAARSFNPSTVTAIEAGEDGTVLVTTPVPDPLLPLRLSTPSAGILAEAAFTGAQIDVVGTCTGPFEIVDVNYDTGLEIIRNENYWGGEVALTGGTISILPDGATRTTQLETGEVDIASSVPVTDIALLEPNPDVTVSTNETARTTGLYFNTETGPFADEAARLAVQAALDLEAIAGSVYESAATPAVGPFAPSAPWAPEGAGALGGDPAAATAILEDAGIDPASLDFELIAYTSRPEFANLAAVIQSQLAEIGITVSITTPDYAAIEANLLAGDYGATLLSRNALTDLPDPGGMLSSDYTCEGGFNISQFCDPEVDTMIADAASTFDDEERYAAYADIATYLQEHAVTVYIVHETATYAHTNAVEGFVPNLLDQYVFTTALSISE</sequence>
<dbReference type="Gene3D" id="3.10.105.10">
    <property type="entry name" value="Dipeptide-binding Protein, Domain 3"/>
    <property type="match status" value="1"/>
</dbReference>
<name>A0ABY2E0H9_9MICO</name>
<evidence type="ECO:0000313" key="3">
    <source>
        <dbReference type="Proteomes" id="UP000504882"/>
    </source>
</evidence>
<dbReference type="PIRSF" id="PIRSF002741">
    <property type="entry name" value="MppA"/>
    <property type="match status" value="1"/>
</dbReference>
<evidence type="ECO:0000259" key="1">
    <source>
        <dbReference type="Pfam" id="PF00496"/>
    </source>
</evidence>
<dbReference type="SUPFAM" id="SSF53850">
    <property type="entry name" value="Periplasmic binding protein-like II"/>
    <property type="match status" value="1"/>
</dbReference>
<dbReference type="InterPro" id="IPR039424">
    <property type="entry name" value="SBP_5"/>
</dbReference>
<gene>
    <name evidence="2" type="ORF">EXU48_22820</name>
</gene>
<feature type="domain" description="Solute-binding protein family 5" evidence="1">
    <location>
        <begin position="86"/>
        <end position="439"/>
    </location>
</feature>
<organism evidence="2 3">
    <name type="scientific">Occultella glacieicola</name>
    <dbReference type="NCBI Taxonomy" id="2518684"/>
    <lineage>
        <taxon>Bacteria</taxon>
        <taxon>Bacillati</taxon>
        <taxon>Actinomycetota</taxon>
        <taxon>Actinomycetes</taxon>
        <taxon>Micrococcales</taxon>
        <taxon>Ruaniaceae</taxon>
        <taxon>Occultella</taxon>
    </lineage>
</organism>
<dbReference type="CDD" id="cd08490">
    <property type="entry name" value="PBP2_NikA_DppA_OppA_like_3"/>
    <property type="match status" value="1"/>
</dbReference>
<dbReference type="InterPro" id="IPR030678">
    <property type="entry name" value="Peptide/Ni-bd"/>
</dbReference>
<keyword evidence="3" id="KW-1185">Reference proteome</keyword>
<protein>
    <submittedName>
        <fullName evidence="2">ABC transporter substrate-binding protein</fullName>
    </submittedName>
</protein>
<dbReference type="PANTHER" id="PTHR30290">
    <property type="entry name" value="PERIPLASMIC BINDING COMPONENT OF ABC TRANSPORTER"/>
    <property type="match status" value="1"/>
</dbReference>
<dbReference type="InterPro" id="IPR000914">
    <property type="entry name" value="SBP_5_dom"/>
</dbReference>
<reference evidence="2 3" key="1">
    <citation type="submission" date="2019-03" db="EMBL/GenBank/DDBJ databases">
        <title>Genomic features of bacteria from cold environments.</title>
        <authorList>
            <person name="Shen L."/>
        </authorList>
    </citation>
    <scope>NUCLEOTIDE SEQUENCE [LARGE SCALE GENOMIC DNA]</scope>
    <source>
        <strain evidence="3">T3246-1</strain>
    </source>
</reference>
<dbReference type="Pfam" id="PF00496">
    <property type="entry name" value="SBP_bac_5"/>
    <property type="match status" value="1"/>
</dbReference>
<comment type="caution">
    <text evidence="2">The sequence shown here is derived from an EMBL/GenBank/DDBJ whole genome shotgun (WGS) entry which is preliminary data.</text>
</comment>